<evidence type="ECO:0000313" key="7">
    <source>
        <dbReference type="EMBL" id="QHD69301.1"/>
    </source>
</evidence>
<dbReference type="Gene3D" id="1.10.260.40">
    <property type="entry name" value="lambda repressor-like DNA-binding domains"/>
    <property type="match status" value="1"/>
</dbReference>
<dbReference type="SUPFAM" id="SSF53822">
    <property type="entry name" value="Periplasmic binding protein-like I"/>
    <property type="match status" value="1"/>
</dbReference>
<dbReference type="EMBL" id="CP020925">
    <property type="protein sequence ID" value="ATP17475.1"/>
    <property type="molecule type" value="Genomic_DNA"/>
</dbReference>
<dbReference type="PROSITE" id="PS50932">
    <property type="entry name" value="HTH_LACI_2"/>
    <property type="match status" value="1"/>
</dbReference>
<evidence type="ECO:0000313" key="8">
    <source>
        <dbReference type="Proteomes" id="UP000037029"/>
    </source>
</evidence>
<dbReference type="PANTHER" id="PTHR30146:SF153">
    <property type="entry name" value="LACTOSE OPERON REPRESSOR"/>
    <property type="match status" value="1"/>
</dbReference>
<dbReference type="AlphaFoldDB" id="A0A2D1QY42"/>
<reference evidence="5 8" key="1">
    <citation type="submission" date="2017-04" db="EMBL/GenBank/DDBJ databases">
        <title>Characterization, genome and methylation analysis of a phthalic acid esters degrading strain Sphingobium yanoikuyae SHJ.</title>
        <authorList>
            <person name="Feng L."/>
        </authorList>
    </citation>
    <scope>NUCLEOTIDE SEQUENCE [LARGE SCALE GENOMIC DNA]</scope>
    <source>
        <strain evidence="5 8">SHJ</strain>
    </source>
</reference>
<evidence type="ECO:0000256" key="3">
    <source>
        <dbReference type="ARBA" id="ARBA00023163"/>
    </source>
</evidence>
<dbReference type="RefSeq" id="WP_037490715.1">
    <property type="nucleotide sequence ID" value="NZ_CP047218.1"/>
</dbReference>
<dbReference type="Proteomes" id="UP000280708">
    <property type="component" value="Chromosome"/>
</dbReference>
<protein>
    <submittedName>
        <fullName evidence="6">LacI family DNA-binding transcriptional regulator</fullName>
    </submittedName>
    <submittedName>
        <fullName evidence="5">LacI family transcriptional regulator</fullName>
    </submittedName>
    <submittedName>
        <fullName evidence="7">Substrate-binding domain-containing protein</fullName>
    </submittedName>
</protein>
<dbReference type="GO" id="GO:0003700">
    <property type="term" value="F:DNA-binding transcription factor activity"/>
    <property type="evidence" value="ECO:0007669"/>
    <property type="project" value="TreeGrafter"/>
</dbReference>
<dbReference type="Proteomes" id="UP000037029">
    <property type="component" value="Chromosome"/>
</dbReference>
<name>A0A2D1QY42_SPHYA</name>
<dbReference type="EMBL" id="CP033230">
    <property type="protein sequence ID" value="AYO79186.1"/>
    <property type="molecule type" value="Genomic_DNA"/>
</dbReference>
<dbReference type="Gene3D" id="3.40.50.2300">
    <property type="match status" value="2"/>
</dbReference>
<dbReference type="CDD" id="cd01545">
    <property type="entry name" value="PBP1_SalR"/>
    <property type="match status" value="1"/>
</dbReference>
<sequence>MMQKAAKKKPPTIREVAARAGVSMMTASRAINGKALVSAKSQQAVEQAVKDLGYVPNASARALVGSADRRVALLHSNSTTSAYLGELLLGALGEAPQRHLHLVVEQCAPGAFAKEIVDQVSKAHVAGVILPPPLCDWAELVEALQARDIAVVGIAPDGDVPGMLAVGTDDRHAAYDLTRHLIDLGHRQIGFISGNIRHRASARRLQGFRDCLADRGIRLDERWIVPGDFSYRSGLDAAEQLLSLDTPPSAIFACNDDMAAAAITVAHQRRINVPGDITICGFDDTPLASAIWPALTTIRQPIRDMAREAIGLLGAHFSSQDDGAGEEALGRVKLDYQLIRRQSDAVPSRH</sequence>
<keyword evidence="1" id="KW-0805">Transcription regulation</keyword>
<dbReference type="Pfam" id="PF00356">
    <property type="entry name" value="LacI"/>
    <property type="match status" value="1"/>
</dbReference>
<dbReference type="Pfam" id="PF13377">
    <property type="entry name" value="Peripla_BP_3"/>
    <property type="match status" value="1"/>
</dbReference>
<evidence type="ECO:0000313" key="6">
    <source>
        <dbReference type="EMBL" id="AYO79186.1"/>
    </source>
</evidence>
<keyword evidence="3" id="KW-0804">Transcription</keyword>
<evidence type="ECO:0000313" key="5">
    <source>
        <dbReference type="EMBL" id="ATP17475.1"/>
    </source>
</evidence>
<dbReference type="InterPro" id="IPR028082">
    <property type="entry name" value="Peripla_BP_I"/>
</dbReference>
<dbReference type="EMBL" id="CP047218">
    <property type="protein sequence ID" value="QHD69301.1"/>
    <property type="molecule type" value="Genomic_DNA"/>
</dbReference>
<evidence type="ECO:0000256" key="1">
    <source>
        <dbReference type="ARBA" id="ARBA00023015"/>
    </source>
</evidence>
<proteinExistence type="predicted"/>
<reference evidence="7 10" key="3">
    <citation type="submission" date="2019-12" db="EMBL/GenBank/DDBJ databases">
        <title>Functional and genomic insights into the Sphingobium yanoikuyae YC-JY1, a bacterium efficiently degrading bisphenol A.</title>
        <authorList>
            <person name="Jia Y."/>
            <person name="Li X."/>
            <person name="Wang J."/>
            <person name="Eltoukhy A."/>
            <person name="Lamraoui I."/>
            <person name="Yan Y."/>
        </authorList>
    </citation>
    <scope>NUCLEOTIDE SEQUENCE [LARGE SCALE GENOMIC DNA]</scope>
    <source>
        <strain evidence="7 10">YC-JY1</strain>
    </source>
</reference>
<dbReference type="InterPro" id="IPR000843">
    <property type="entry name" value="HTH_LacI"/>
</dbReference>
<evidence type="ECO:0000313" key="10">
    <source>
        <dbReference type="Proteomes" id="UP000464086"/>
    </source>
</evidence>
<evidence type="ECO:0000313" key="9">
    <source>
        <dbReference type="Proteomes" id="UP000280708"/>
    </source>
</evidence>
<dbReference type="Proteomes" id="UP000464086">
    <property type="component" value="Chromosome"/>
</dbReference>
<dbReference type="CDD" id="cd01392">
    <property type="entry name" value="HTH_LacI"/>
    <property type="match status" value="1"/>
</dbReference>
<dbReference type="InterPro" id="IPR046335">
    <property type="entry name" value="LacI/GalR-like_sensor"/>
</dbReference>
<keyword evidence="2 6" id="KW-0238">DNA-binding</keyword>
<reference evidence="6 9" key="2">
    <citation type="submission" date="2018-10" db="EMBL/GenBank/DDBJ databases">
        <title>Characterization and genome analysis of a novel bacterium Sphingobium yanoikuyae SJTF8 capable of degrading PAHs.</title>
        <authorList>
            <person name="Yin C."/>
            <person name="Xiong W."/>
            <person name="Liang R."/>
        </authorList>
    </citation>
    <scope>NUCLEOTIDE SEQUENCE [LARGE SCALE GENOMIC DNA]</scope>
    <source>
        <strain evidence="6 9">SJTF8</strain>
    </source>
</reference>
<dbReference type="SUPFAM" id="SSF47413">
    <property type="entry name" value="lambda repressor-like DNA-binding domains"/>
    <property type="match status" value="1"/>
</dbReference>
<feature type="domain" description="HTH lacI-type" evidence="4">
    <location>
        <begin position="11"/>
        <end position="65"/>
    </location>
</feature>
<dbReference type="PROSITE" id="PS00356">
    <property type="entry name" value="HTH_LACI_1"/>
    <property type="match status" value="1"/>
</dbReference>
<dbReference type="SMART" id="SM00354">
    <property type="entry name" value="HTH_LACI"/>
    <property type="match status" value="1"/>
</dbReference>
<dbReference type="InterPro" id="IPR010982">
    <property type="entry name" value="Lambda_DNA-bd_dom_sf"/>
</dbReference>
<dbReference type="PANTHER" id="PTHR30146">
    <property type="entry name" value="LACI-RELATED TRANSCRIPTIONAL REPRESSOR"/>
    <property type="match status" value="1"/>
</dbReference>
<evidence type="ECO:0000256" key="2">
    <source>
        <dbReference type="ARBA" id="ARBA00023125"/>
    </source>
</evidence>
<evidence type="ECO:0000259" key="4">
    <source>
        <dbReference type="PROSITE" id="PS50932"/>
    </source>
</evidence>
<dbReference type="GO" id="GO:0000976">
    <property type="term" value="F:transcription cis-regulatory region binding"/>
    <property type="evidence" value="ECO:0007669"/>
    <property type="project" value="TreeGrafter"/>
</dbReference>
<organism evidence="5 8">
    <name type="scientific">Sphingobium yanoikuyae</name>
    <name type="common">Sphingomonas yanoikuyae</name>
    <dbReference type="NCBI Taxonomy" id="13690"/>
    <lineage>
        <taxon>Bacteria</taxon>
        <taxon>Pseudomonadati</taxon>
        <taxon>Pseudomonadota</taxon>
        <taxon>Alphaproteobacteria</taxon>
        <taxon>Sphingomonadales</taxon>
        <taxon>Sphingomonadaceae</taxon>
        <taxon>Sphingobium</taxon>
    </lineage>
</organism>
<accession>A0A2D1QY42</accession>
<gene>
    <name evidence="5" type="ORF">BV87_03110</name>
    <name evidence="6" type="ORF">EBF16_21240</name>
    <name evidence="7" type="ORF">GS397_21070</name>
</gene>